<feature type="domain" description="Rhodopsin" evidence="7">
    <location>
        <begin position="6"/>
        <end position="152"/>
    </location>
</feature>
<sequence>MYQALATATYVLNMLFIKLSIGFFLLRLSTSMVYNWIIYVSLAIITVWSTVIFFWNIFQCSPVEAQWDYTILNSQCVSPNAVVAAAYSISVMTILSDWLYALIPIPLIWNVKMSKQAKATVIVILGLGIFASIATLIRLKFLADLSDLSDILCRLSIQPRTWMRGASISRPRIDYADLAYSHGNRRHGVDSCRTGRRNRRIESCYHPTSPPSLATQWIHIYRPNAGNEQHERGHEIRAHEIGNNKVGAPPAWV</sequence>
<protein>
    <submittedName>
        <fullName evidence="8">Integral membrane family protein</fullName>
    </submittedName>
</protein>
<dbReference type="PANTHER" id="PTHR33048">
    <property type="entry name" value="PTH11-LIKE INTEGRAL MEMBRANE PROTEIN (AFU_ORTHOLOGUE AFUA_5G11245)"/>
    <property type="match status" value="1"/>
</dbReference>
<evidence type="ECO:0000256" key="3">
    <source>
        <dbReference type="ARBA" id="ARBA00022989"/>
    </source>
</evidence>
<comment type="caution">
    <text evidence="8">The sequence shown here is derived from an EMBL/GenBank/DDBJ whole genome shotgun (WGS) entry which is preliminary data.</text>
</comment>
<comment type="subcellular location">
    <subcellularLocation>
        <location evidence="1">Membrane</location>
        <topology evidence="1">Multi-pass membrane protein</topology>
    </subcellularLocation>
</comment>
<keyword evidence="3 6" id="KW-1133">Transmembrane helix</keyword>
<feature type="transmembrane region" description="Helical" evidence="6">
    <location>
        <begin position="6"/>
        <end position="26"/>
    </location>
</feature>
<keyword evidence="9" id="KW-1185">Reference proteome</keyword>
<evidence type="ECO:0000256" key="4">
    <source>
        <dbReference type="ARBA" id="ARBA00023136"/>
    </source>
</evidence>
<proteinExistence type="inferred from homology"/>
<evidence type="ECO:0000256" key="5">
    <source>
        <dbReference type="ARBA" id="ARBA00038359"/>
    </source>
</evidence>
<evidence type="ECO:0000313" key="8">
    <source>
        <dbReference type="EMBL" id="KAK1846569.1"/>
    </source>
</evidence>
<accession>A0AAD9ECY2</accession>
<dbReference type="AlphaFoldDB" id="A0AAD9ECY2"/>
<dbReference type="PANTHER" id="PTHR33048:SF31">
    <property type="entry name" value="INTEGRAL MEMBRANE PROTEIN"/>
    <property type="match status" value="1"/>
</dbReference>
<reference evidence="8" key="1">
    <citation type="submission" date="2023-01" db="EMBL/GenBank/DDBJ databases">
        <title>Colletotrichum chrysophilum M932 genome sequence.</title>
        <authorList>
            <person name="Baroncelli R."/>
        </authorList>
    </citation>
    <scope>NUCLEOTIDE SEQUENCE</scope>
    <source>
        <strain evidence="8">M932</strain>
    </source>
</reference>
<evidence type="ECO:0000259" key="7">
    <source>
        <dbReference type="Pfam" id="PF20684"/>
    </source>
</evidence>
<dbReference type="InterPro" id="IPR052337">
    <property type="entry name" value="SAT4-like"/>
</dbReference>
<evidence type="ECO:0000256" key="2">
    <source>
        <dbReference type="ARBA" id="ARBA00022692"/>
    </source>
</evidence>
<dbReference type="InterPro" id="IPR049326">
    <property type="entry name" value="Rhodopsin_dom_fungi"/>
</dbReference>
<feature type="transmembrane region" description="Helical" evidence="6">
    <location>
        <begin position="121"/>
        <end position="139"/>
    </location>
</feature>
<evidence type="ECO:0000256" key="1">
    <source>
        <dbReference type="ARBA" id="ARBA00004141"/>
    </source>
</evidence>
<dbReference type="EMBL" id="JAQOWY010000231">
    <property type="protein sequence ID" value="KAK1846569.1"/>
    <property type="molecule type" value="Genomic_DNA"/>
</dbReference>
<feature type="transmembrane region" description="Helical" evidence="6">
    <location>
        <begin position="33"/>
        <end position="58"/>
    </location>
</feature>
<dbReference type="Proteomes" id="UP001243330">
    <property type="component" value="Unassembled WGS sequence"/>
</dbReference>
<evidence type="ECO:0000256" key="6">
    <source>
        <dbReference type="SAM" id="Phobius"/>
    </source>
</evidence>
<name>A0AAD9ECY2_9PEZI</name>
<dbReference type="GO" id="GO:0016020">
    <property type="term" value="C:membrane"/>
    <property type="evidence" value="ECO:0007669"/>
    <property type="project" value="UniProtKB-SubCell"/>
</dbReference>
<dbReference type="Pfam" id="PF20684">
    <property type="entry name" value="Fung_rhodopsin"/>
    <property type="match status" value="1"/>
</dbReference>
<comment type="similarity">
    <text evidence="5">Belongs to the SAT4 family.</text>
</comment>
<organism evidence="8 9">
    <name type="scientific">Colletotrichum chrysophilum</name>
    <dbReference type="NCBI Taxonomy" id="1836956"/>
    <lineage>
        <taxon>Eukaryota</taxon>
        <taxon>Fungi</taxon>
        <taxon>Dikarya</taxon>
        <taxon>Ascomycota</taxon>
        <taxon>Pezizomycotina</taxon>
        <taxon>Sordariomycetes</taxon>
        <taxon>Hypocreomycetidae</taxon>
        <taxon>Glomerellales</taxon>
        <taxon>Glomerellaceae</taxon>
        <taxon>Colletotrichum</taxon>
        <taxon>Colletotrichum gloeosporioides species complex</taxon>
    </lineage>
</organism>
<feature type="transmembrane region" description="Helical" evidence="6">
    <location>
        <begin position="84"/>
        <end position="109"/>
    </location>
</feature>
<keyword evidence="4 6" id="KW-0472">Membrane</keyword>
<gene>
    <name evidence="8" type="ORF">CCHR01_10796</name>
</gene>
<evidence type="ECO:0000313" key="9">
    <source>
        <dbReference type="Proteomes" id="UP001243330"/>
    </source>
</evidence>
<keyword evidence="2 6" id="KW-0812">Transmembrane</keyword>